<dbReference type="EMBL" id="JACYTR010000002">
    <property type="protein sequence ID" value="MBD8524378.1"/>
    <property type="molecule type" value="Genomic_DNA"/>
</dbReference>
<dbReference type="PANTHER" id="PTHR30204">
    <property type="entry name" value="REDOX-CYCLING DRUG-SENSING TRANSCRIPTIONAL ACTIVATOR SOXR"/>
    <property type="match status" value="1"/>
</dbReference>
<accession>A0AAW3ZEJ9</accession>
<evidence type="ECO:0000256" key="3">
    <source>
        <dbReference type="ARBA" id="ARBA00023163"/>
    </source>
</evidence>
<dbReference type="PRINTS" id="PR00040">
    <property type="entry name" value="HTHMERR"/>
</dbReference>
<dbReference type="InterPro" id="IPR000551">
    <property type="entry name" value="MerR-type_HTH_dom"/>
</dbReference>
<keyword evidence="2" id="KW-0238">DNA-binding</keyword>
<evidence type="ECO:0000313" key="5">
    <source>
        <dbReference type="EMBL" id="MBD8524378.1"/>
    </source>
</evidence>
<dbReference type="CDD" id="cd04785">
    <property type="entry name" value="HTH_CadR-PbrR-like"/>
    <property type="match status" value="1"/>
</dbReference>
<keyword evidence="3" id="KW-0804">Transcription</keyword>
<sequence>MKISEAAALSGCHLETIRYYERIGLIPAPLRTGAGYRTYGAADVDRLRFISRGRELGFSLDEIRSLVRLNDDPNLSCNEVDAVARSHLAEVLRRVEELTRMADELQRVISQCAGTVRGGCTILGALRRRDDRVAPGQEEGRAPSAPP</sequence>
<gene>
    <name evidence="5" type="ORF">IFO71_01370</name>
</gene>
<dbReference type="Pfam" id="PF00376">
    <property type="entry name" value="MerR"/>
    <property type="match status" value="1"/>
</dbReference>
<dbReference type="GO" id="GO:0003700">
    <property type="term" value="F:DNA-binding transcription factor activity"/>
    <property type="evidence" value="ECO:0007669"/>
    <property type="project" value="InterPro"/>
</dbReference>
<dbReference type="InterPro" id="IPR047057">
    <property type="entry name" value="MerR_fam"/>
</dbReference>
<dbReference type="Proteomes" id="UP000613768">
    <property type="component" value="Unassembled WGS sequence"/>
</dbReference>
<dbReference type="RefSeq" id="WP_192027731.1">
    <property type="nucleotide sequence ID" value="NZ_JACYTR010000002.1"/>
</dbReference>
<evidence type="ECO:0000256" key="2">
    <source>
        <dbReference type="ARBA" id="ARBA00023125"/>
    </source>
</evidence>
<dbReference type="PROSITE" id="PS00552">
    <property type="entry name" value="HTH_MERR_1"/>
    <property type="match status" value="1"/>
</dbReference>
<comment type="caution">
    <text evidence="5">The sequence shown here is derived from an EMBL/GenBank/DDBJ whole genome shotgun (WGS) entry which is preliminary data.</text>
</comment>
<dbReference type="SMART" id="SM00422">
    <property type="entry name" value="HTH_MERR"/>
    <property type="match status" value="1"/>
</dbReference>
<dbReference type="GO" id="GO:0003677">
    <property type="term" value="F:DNA binding"/>
    <property type="evidence" value="ECO:0007669"/>
    <property type="project" value="UniProtKB-KW"/>
</dbReference>
<keyword evidence="6" id="KW-1185">Reference proteome</keyword>
<proteinExistence type="predicted"/>
<dbReference type="InterPro" id="IPR015358">
    <property type="entry name" value="Tscrpt_reg_MerR_DNA-bd"/>
</dbReference>
<dbReference type="Gene3D" id="1.10.1660.10">
    <property type="match status" value="1"/>
</dbReference>
<dbReference type="InterPro" id="IPR009061">
    <property type="entry name" value="DNA-bd_dom_put_sf"/>
</dbReference>
<dbReference type="Pfam" id="PF09278">
    <property type="entry name" value="MerR-DNA-bind"/>
    <property type="match status" value="1"/>
</dbReference>
<dbReference type="PANTHER" id="PTHR30204:SF94">
    <property type="entry name" value="HEAVY METAL-DEPENDENT TRANSCRIPTIONAL REGULATOR HI_0293-RELATED"/>
    <property type="match status" value="1"/>
</dbReference>
<dbReference type="PROSITE" id="PS50937">
    <property type="entry name" value="HTH_MERR_2"/>
    <property type="match status" value="1"/>
</dbReference>
<dbReference type="AlphaFoldDB" id="A0AAW3ZEJ9"/>
<evidence type="ECO:0000259" key="4">
    <source>
        <dbReference type="PROSITE" id="PS50937"/>
    </source>
</evidence>
<feature type="domain" description="HTH merR-type" evidence="4">
    <location>
        <begin position="1"/>
        <end position="69"/>
    </location>
</feature>
<keyword evidence="1" id="KW-0805">Transcription regulation</keyword>
<reference evidence="5 6" key="1">
    <citation type="submission" date="2020-09" db="EMBL/GenBank/DDBJ databases">
        <title>Pseudoxanthomonas sp. CAU 1598 isolated from sand of Yaerae Beach.</title>
        <authorList>
            <person name="Kim W."/>
        </authorList>
    </citation>
    <scope>NUCLEOTIDE SEQUENCE [LARGE SCALE GENOMIC DNA]</scope>
    <source>
        <strain evidence="5 6">CAU 1598</strain>
    </source>
</reference>
<protein>
    <submittedName>
        <fullName evidence="5">Helix-turn-helix domain-containing protein</fullName>
    </submittedName>
</protein>
<evidence type="ECO:0000313" key="6">
    <source>
        <dbReference type="Proteomes" id="UP000613768"/>
    </source>
</evidence>
<dbReference type="SUPFAM" id="SSF46955">
    <property type="entry name" value="Putative DNA-binding domain"/>
    <property type="match status" value="1"/>
</dbReference>
<evidence type="ECO:0000256" key="1">
    <source>
        <dbReference type="ARBA" id="ARBA00023015"/>
    </source>
</evidence>
<name>A0AAW3ZEJ9_9GAMM</name>
<organism evidence="5 6">
    <name type="scientific">Pseudomarimonas arenosa</name>
    <dbReference type="NCBI Taxonomy" id="2774145"/>
    <lineage>
        <taxon>Bacteria</taxon>
        <taxon>Pseudomonadati</taxon>
        <taxon>Pseudomonadota</taxon>
        <taxon>Gammaproteobacteria</taxon>
        <taxon>Lysobacterales</taxon>
        <taxon>Lysobacteraceae</taxon>
        <taxon>Pseudomarimonas</taxon>
    </lineage>
</organism>